<dbReference type="PANTHER" id="PTHR35936:SF17">
    <property type="entry name" value="ARGININE-BINDING EXTRACELLULAR PROTEIN ARTP"/>
    <property type="match status" value="1"/>
</dbReference>
<feature type="domain" description="Ionotropic glutamate receptor C-terminal" evidence="4">
    <location>
        <begin position="37"/>
        <end position="259"/>
    </location>
</feature>
<accession>W8TFU7</accession>
<dbReference type="SUPFAM" id="SSF53850">
    <property type="entry name" value="Periplasmic binding protein-like II"/>
    <property type="match status" value="1"/>
</dbReference>
<evidence type="ECO:0000256" key="2">
    <source>
        <dbReference type="SAM" id="SignalP"/>
    </source>
</evidence>
<keyword evidence="1 2" id="KW-0732">Signal</keyword>
<dbReference type="EMBL" id="CP007452">
    <property type="protein sequence ID" value="AHM56693.1"/>
    <property type="molecule type" value="Genomic_DNA"/>
</dbReference>
<dbReference type="OrthoDB" id="368655at2"/>
<sequence length="277" mass="31316">MKKLVSISLCVILLIATFAFTGCSQKNTTPNQGDEKELVVGMELAYPPFEMTDQKGNPTGISVDLAYALGEYLGRDVRIENMAYNGLIPSLMTGKIDIILSSMTVTDERKESIDFSDPYAKAYLSLLINKKSPVQKFEDLNVEGRKIAVKKGTTGHIYAEKNLPNCEIMVFDKESACVLEVVQGKADAFMYDQMTIYKNWKQNPDATRALLAPFQEELEYWGIGLRKDDTQLKEQINAFLKEYKENGGFDELSVKYLAEQKKTFDELGIPFFFDIEK</sequence>
<dbReference type="GO" id="GO:0015276">
    <property type="term" value="F:ligand-gated monoatomic ion channel activity"/>
    <property type="evidence" value="ECO:0007669"/>
    <property type="project" value="InterPro"/>
</dbReference>
<dbReference type="SMART" id="SM00079">
    <property type="entry name" value="PBPe"/>
    <property type="match status" value="1"/>
</dbReference>
<evidence type="ECO:0000313" key="6">
    <source>
        <dbReference type="Proteomes" id="UP000019591"/>
    </source>
</evidence>
<feature type="domain" description="Solute-binding protein family 3/N-terminal" evidence="3">
    <location>
        <begin position="37"/>
        <end position="260"/>
    </location>
</feature>
<dbReference type="STRING" id="1286171.EAL2_c13980"/>
<dbReference type="AlphaFoldDB" id="W8TFU7"/>
<dbReference type="Pfam" id="PF00497">
    <property type="entry name" value="SBP_bac_3"/>
    <property type="match status" value="1"/>
</dbReference>
<evidence type="ECO:0000313" key="5">
    <source>
        <dbReference type="EMBL" id="AHM56693.1"/>
    </source>
</evidence>
<feature type="chain" id="PRO_5039571100" evidence="2">
    <location>
        <begin position="22"/>
        <end position="277"/>
    </location>
</feature>
<dbReference type="PANTHER" id="PTHR35936">
    <property type="entry name" value="MEMBRANE-BOUND LYTIC MUREIN TRANSGLYCOSYLASE F"/>
    <property type="match status" value="1"/>
</dbReference>
<dbReference type="HOGENOM" id="CLU_019602_18_2_9"/>
<dbReference type="Proteomes" id="UP000019591">
    <property type="component" value="Chromosome"/>
</dbReference>
<dbReference type="PROSITE" id="PS51257">
    <property type="entry name" value="PROKAR_LIPOPROTEIN"/>
    <property type="match status" value="1"/>
</dbReference>
<dbReference type="eggNOG" id="COG0834">
    <property type="taxonomic scope" value="Bacteria"/>
</dbReference>
<dbReference type="InterPro" id="IPR001320">
    <property type="entry name" value="Iontro_rcpt_C"/>
</dbReference>
<dbReference type="GO" id="GO:0016020">
    <property type="term" value="C:membrane"/>
    <property type="evidence" value="ECO:0007669"/>
    <property type="project" value="InterPro"/>
</dbReference>
<dbReference type="SMART" id="SM00062">
    <property type="entry name" value="PBPb"/>
    <property type="match status" value="1"/>
</dbReference>
<protein>
    <submittedName>
        <fullName evidence="5">Amino acid ABC transporter substrate-binding protein, PAAT family</fullName>
    </submittedName>
</protein>
<evidence type="ECO:0000259" key="3">
    <source>
        <dbReference type="SMART" id="SM00062"/>
    </source>
</evidence>
<evidence type="ECO:0000259" key="4">
    <source>
        <dbReference type="SMART" id="SM00079"/>
    </source>
</evidence>
<dbReference type="InterPro" id="IPR001638">
    <property type="entry name" value="Solute-binding_3/MltF_N"/>
</dbReference>
<gene>
    <name evidence="5" type="primary">glnH</name>
    <name evidence="5" type="ORF">EAL2_c13980</name>
</gene>
<dbReference type="KEGG" id="eac:EAL2_c13980"/>
<organism evidence="5 6">
    <name type="scientific">Peptoclostridium acidaminophilum DSM 3953</name>
    <dbReference type="NCBI Taxonomy" id="1286171"/>
    <lineage>
        <taxon>Bacteria</taxon>
        <taxon>Bacillati</taxon>
        <taxon>Bacillota</taxon>
        <taxon>Clostridia</taxon>
        <taxon>Peptostreptococcales</taxon>
        <taxon>Peptoclostridiaceae</taxon>
        <taxon>Peptoclostridium</taxon>
    </lineage>
</organism>
<reference evidence="5 6" key="1">
    <citation type="journal article" date="2014" name="Genome Announc.">
        <title>Complete Genome Sequence of Amino Acid-Utilizing Eubacterium acidaminophilum al-2 (DSM 3953).</title>
        <authorList>
            <person name="Poehlein A."/>
            <person name="Andreesen J.R."/>
            <person name="Daniel R."/>
        </authorList>
    </citation>
    <scope>NUCLEOTIDE SEQUENCE [LARGE SCALE GENOMIC DNA]</scope>
    <source>
        <strain evidence="5 6">DSM 3953</strain>
    </source>
</reference>
<keyword evidence="6" id="KW-1185">Reference proteome</keyword>
<dbReference type="RefSeq" id="WP_025435677.1">
    <property type="nucleotide sequence ID" value="NZ_CP007452.1"/>
</dbReference>
<feature type="signal peptide" evidence="2">
    <location>
        <begin position="1"/>
        <end position="21"/>
    </location>
</feature>
<dbReference type="Gene3D" id="3.40.190.10">
    <property type="entry name" value="Periplasmic binding protein-like II"/>
    <property type="match status" value="2"/>
</dbReference>
<proteinExistence type="predicted"/>
<evidence type="ECO:0000256" key="1">
    <source>
        <dbReference type="ARBA" id="ARBA00022729"/>
    </source>
</evidence>
<dbReference type="PATRIC" id="fig|1286171.3.peg.1348"/>
<name>W8TFU7_PEPAC</name>
<dbReference type="CDD" id="cd13629">
    <property type="entry name" value="PBP2_Dsm1740"/>
    <property type="match status" value="1"/>
</dbReference>